<evidence type="ECO:0000313" key="2">
    <source>
        <dbReference type="EMBL" id="MDP9820509.1"/>
    </source>
</evidence>
<protein>
    <submittedName>
        <fullName evidence="2">Membrane protein YpjA</fullName>
    </submittedName>
</protein>
<comment type="caution">
    <text evidence="2">The sequence shown here is derived from an EMBL/GenBank/DDBJ whole genome shotgun (WGS) entry which is preliminary data.</text>
</comment>
<keyword evidence="1" id="KW-0472">Membrane</keyword>
<name>A0ABT9NJD2_9ACTN</name>
<organism evidence="2 3">
    <name type="scientific">Nocardioides massiliensis</name>
    <dbReference type="NCBI Taxonomy" id="1325935"/>
    <lineage>
        <taxon>Bacteria</taxon>
        <taxon>Bacillati</taxon>
        <taxon>Actinomycetota</taxon>
        <taxon>Actinomycetes</taxon>
        <taxon>Propionibacteriales</taxon>
        <taxon>Nocardioidaceae</taxon>
        <taxon>Nocardioides</taxon>
    </lineage>
</organism>
<proteinExistence type="predicted"/>
<evidence type="ECO:0000313" key="3">
    <source>
        <dbReference type="Proteomes" id="UP001240447"/>
    </source>
</evidence>
<accession>A0ABT9NJD2</accession>
<keyword evidence="1" id="KW-1133">Transmembrane helix</keyword>
<evidence type="ECO:0000256" key="1">
    <source>
        <dbReference type="SAM" id="Phobius"/>
    </source>
</evidence>
<keyword evidence="3" id="KW-1185">Reference proteome</keyword>
<dbReference type="Proteomes" id="UP001240447">
    <property type="component" value="Unassembled WGS sequence"/>
</dbReference>
<reference evidence="2 3" key="1">
    <citation type="submission" date="2023-07" db="EMBL/GenBank/DDBJ databases">
        <title>Sequencing the genomes of 1000 actinobacteria strains.</title>
        <authorList>
            <person name="Klenk H.-P."/>
        </authorList>
    </citation>
    <scope>NUCLEOTIDE SEQUENCE [LARGE SCALE GENOMIC DNA]</scope>
    <source>
        <strain evidence="2 3">GD13</strain>
    </source>
</reference>
<keyword evidence="1" id="KW-0812">Transmembrane</keyword>
<feature type="transmembrane region" description="Helical" evidence="1">
    <location>
        <begin position="12"/>
        <end position="30"/>
    </location>
</feature>
<sequence>MKETWDTIQATAVLAIFGYGIWKVSAHLWFSLFG</sequence>
<gene>
    <name evidence="2" type="ORF">J2S59_000318</name>
</gene>
<dbReference type="EMBL" id="JAUSQM010000001">
    <property type="protein sequence ID" value="MDP9820509.1"/>
    <property type="molecule type" value="Genomic_DNA"/>
</dbReference>